<dbReference type="PANTHER" id="PTHR35179:SF2">
    <property type="entry name" value="START DOMAIN-CONTAINING PROTEIN"/>
    <property type="match status" value="1"/>
</dbReference>
<dbReference type="EMBL" id="KB467832">
    <property type="protein sequence ID" value="PCH34642.1"/>
    <property type="molecule type" value="Genomic_DNA"/>
</dbReference>
<evidence type="ECO:0000313" key="1">
    <source>
        <dbReference type="EMBL" id="PCH34642.1"/>
    </source>
</evidence>
<gene>
    <name evidence="1" type="ORF">WOLCODRAFT_78910</name>
</gene>
<evidence type="ECO:0000313" key="2">
    <source>
        <dbReference type="Proteomes" id="UP000218811"/>
    </source>
</evidence>
<accession>A0A2H3IXE3</accession>
<reference evidence="1 2" key="1">
    <citation type="journal article" date="2012" name="Science">
        <title>The Paleozoic origin of enzymatic lignin decomposition reconstructed from 31 fungal genomes.</title>
        <authorList>
            <person name="Floudas D."/>
            <person name="Binder M."/>
            <person name="Riley R."/>
            <person name="Barry K."/>
            <person name="Blanchette R.A."/>
            <person name="Henrissat B."/>
            <person name="Martinez A.T."/>
            <person name="Otillar R."/>
            <person name="Spatafora J.W."/>
            <person name="Yadav J.S."/>
            <person name="Aerts A."/>
            <person name="Benoit I."/>
            <person name="Boyd A."/>
            <person name="Carlson A."/>
            <person name="Copeland A."/>
            <person name="Coutinho P.M."/>
            <person name="de Vries R.P."/>
            <person name="Ferreira P."/>
            <person name="Findley K."/>
            <person name="Foster B."/>
            <person name="Gaskell J."/>
            <person name="Glotzer D."/>
            <person name="Gorecki P."/>
            <person name="Heitman J."/>
            <person name="Hesse C."/>
            <person name="Hori C."/>
            <person name="Igarashi K."/>
            <person name="Jurgens J.A."/>
            <person name="Kallen N."/>
            <person name="Kersten P."/>
            <person name="Kohler A."/>
            <person name="Kuees U."/>
            <person name="Kumar T.K.A."/>
            <person name="Kuo A."/>
            <person name="LaButti K."/>
            <person name="Larrondo L.F."/>
            <person name="Lindquist E."/>
            <person name="Ling A."/>
            <person name="Lombard V."/>
            <person name="Lucas S."/>
            <person name="Lundell T."/>
            <person name="Martin R."/>
            <person name="McLaughlin D.J."/>
            <person name="Morgenstern I."/>
            <person name="Morin E."/>
            <person name="Murat C."/>
            <person name="Nagy L.G."/>
            <person name="Nolan M."/>
            <person name="Ohm R.A."/>
            <person name="Patyshakuliyeva A."/>
            <person name="Rokas A."/>
            <person name="Ruiz-Duenas F.J."/>
            <person name="Sabat G."/>
            <person name="Salamov A."/>
            <person name="Samejima M."/>
            <person name="Schmutz J."/>
            <person name="Slot J.C."/>
            <person name="St John F."/>
            <person name="Stenlid J."/>
            <person name="Sun H."/>
            <person name="Sun S."/>
            <person name="Syed K."/>
            <person name="Tsang A."/>
            <person name="Wiebenga A."/>
            <person name="Young D."/>
            <person name="Pisabarro A."/>
            <person name="Eastwood D.C."/>
            <person name="Martin F."/>
            <person name="Cullen D."/>
            <person name="Grigoriev I.V."/>
            <person name="Hibbett D.S."/>
        </authorList>
    </citation>
    <scope>NUCLEOTIDE SEQUENCE [LARGE SCALE GENOMIC DNA]</scope>
    <source>
        <strain evidence="1 2">MD-104</strain>
    </source>
</reference>
<dbReference type="AlphaFoldDB" id="A0A2H3IXE3"/>
<dbReference type="PANTHER" id="PTHR35179">
    <property type="entry name" value="PROTEIN CBG02620"/>
    <property type="match status" value="1"/>
</dbReference>
<sequence>GGEDIENEITNFECIGSYCWVNTEKPTITVPGSPPMWRDRALPYTVQPDGGTRFVDQNDFRVPSAVMYPLVRSVDIMAEEAGDEFDWKSVDFITDRNNLRKLLRWIHDGDIAEEFRIDTQLAGTKTVLLNRWERRSREAPYQNWNSYSLNYTRESTTPAPGCERCTSQYRIVKYASEICCCNIHARLFHSSQDFNGIRLVVRSAVDAFIAPISLSTSNAALDPDSVADLLSGMKISAPRSAAWRVDHAISTPELDVIRGGSRVPQDSIIEYKTRSVCSKGQLPNLCEDFYAQLFLSQTPHFYVAFHQHGRFETVIKRQLNDPEMKQIQDKLNNDFKMLREILVVIQRRVIEHGQRGRLSLVQQNGQLHVHERDSLESCLPEDLLKRFEWCVELHRVYEA</sequence>
<feature type="non-terminal residue" evidence="1">
    <location>
        <position position="1"/>
    </location>
</feature>
<proteinExistence type="predicted"/>
<dbReference type="OrthoDB" id="420564at2759"/>
<dbReference type="STRING" id="742152.A0A2H3IXE3"/>
<organism evidence="1 2">
    <name type="scientific">Wolfiporia cocos (strain MD-104)</name>
    <name type="common">Brown rot fungus</name>
    <dbReference type="NCBI Taxonomy" id="742152"/>
    <lineage>
        <taxon>Eukaryota</taxon>
        <taxon>Fungi</taxon>
        <taxon>Dikarya</taxon>
        <taxon>Basidiomycota</taxon>
        <taxon>Agaricomycotina</taxon>
        <taxon>Agaricomycetes</taxon>
        <taxon>Polyporales</taxon>
        <taxon>Phaeolaceae</taxon>
        <taxon>Wolfiporia</taxon>
    </lineage>
</organism>
<name>A0A2H3IXE3_WOLCO</name>
<dbReference type="OMA" id="IVSVMKM"/>
<keyword evidence="2" id="KW-1185">Reference proteome</keyword>
<protein>
    <submittedName>
        <fullName evidence="1">Uncharacterized protein</fullName>
    </submittedName>
</protein>
<dbReference type="Proteomes" id="UP000218811">
    <property type="component" value="Unassembled WGS sequence"/>
</dbReference>